<evidence type="ECO:0000259" key="2">
    <source>
        <dbReference type="PROSITE" id="PS50093"/>
    </source>
</evidence>
<dbReference type="InterPro" id="IPR035986">
    <property type="entry name" value="PKD_dom_sf"/>
</dbReference>
<dbReference type="Proteomes" id="UP001592528">
    <property type="component" value="Unassembled WGS sequence"/>
</dbReference>
<comment type="caution">
    <text evidence="3">The sequence shown here is derived from an EMBL/GenBank/DDBJ whole genome shotgun (WGS) entry which is preliminary data.</text>
</comment>
<dbReference type="Gene3D" id="2.160.20.10">
    <property type="entry name" value="Single-stranded right-handed beta-helix, Pectin lyase-like"/>
    <property type="match status" value="1"/>
</dbReference>
<evidence type="ECO:0000313" key="3">
    <source>
        <dbReference type="EMBL" id="MFC1407518.1"/>
    </source>
</evidence>
<dbReference type="InterPro" id="IPR039448">
    <property type="entry name" value="Beta_helix"/>
</dbReference>
<dbReference type="SMART" id="SM00710">
    <property type="entry name" value="PbH1"/>
    <property type="match status" value="7"/>
</dbReference>
<feature type="domain" description="PKD" evidence="2">
    <location>
        <begin position="455"/>
        <end position="515"/>
    </location>
</feature>
<keyword evidence="1" id="KW-0732">Signal</keyword>
<dbReference type="PROSITE" id="PS50093">
    <property type="entry name" value="PKD"/>
    <property type="match status" value="1"/>
</dbReference>
<reference evidence="3 4" key="1">
    <citation type="submission" date="2024-09" db="EMBL/GenBank/DDBJ databases">
        <authorList>
            <person name="Lee S.D."/>
        </authorList>
    </citation>
    <scope>NUCLEOTIDE SEQUENCE [LARGE SCALE GENOMIC DNA]</scope>
    <source>
        <strain evidence="3 4">N1-5</strain>
    </source>
</reference>
<feature type="signal peptide" evidence="1">
    <location>
        <begin position="1"/>
        <end position="44"/>
    </location>
</feature>
<sequence>MRGCCAQSAALFPRGVAMLRPGRVVSVALATSALLGSGMAAAHADSPTDSTSVIYVDGSNTSCTDTGAGAGSVAAPFCTIQPAADAAVAGDTVEISKGVYRNAVNVTSTGNAAAPIVFHAVGGLASIVDGTGQTGPALTLDGASYVTFEGFEGVGPTQSQELSVAGVQIKASDHITLDGAAVLGATNSKSGAVYVTGGSSDVTVSRSIMTGFTNGGILVDGGGSGDVFSTNSIEAAAFGISVNGATGTAITSNSFYAQNAGGEPISLASGATGATIENNIVSGLSGTASTSTSSIDVAADSSAGTVLDYNVVFPGNWDGVGVMQNAYSWGGAAYSGAAALFQATGQGQHDLNTDPETSNILSVKSLAVPQWNSANGSAPGMLATDLYGDPCTGNSILAVTGSGTPAYCARGAFQPNYTVTNGLQVLEAVGARSVDLASYMGQTLTDGTSPGSVPGGPTPAVSYTINWGDGISQTVPASSAYVSTATLHTYAKPGTYTITQTSHLTVGASMSATTSFTTVGSNYTPINPTRLLDTRKGTGAPLAKVPAGKNVTVKIAGLHGIPADATAVAMNLTVADATGNGYLSAAPGGSSTSTSNVNYTAGQVVANSAIVPLKNGSITIYNKGTGSTDVIADVSGYFAQSAGGGYADATLKRILDTRNGTGAPVAQIAANTGIPVTVAGVDAIPSGATAVAVHVTVADTTGNGWIAAEANGAGTPGTSILNYGKDQIVSNTVIVPVAPDGKIELYNGGGHTPVDLLADVSGYFTTTAPGSYVPITPTRVWDTRQLPGWTIPADGTAPAFLEGDNGNAESPFPANATLVLNTTVTNTKGSGYLTVYPYGTDGSGRPTVSNLNFDPGQTIANLAILPTSWTHQEVAVFNGSTGTADVVFDVFGYYANS</sequence>
<dbReference type="InterPro" id="IPR012334">
    <property type="entry name" value="Pectin_lyas_fold"/>
</dbReference>
<dbReference type="InterPro" id="IPR000601">
    <property type="entry name" value="PKD_dom"/>
</dbReference>
<dbReference type="Pfam" id="PF13229">
    <property type="entry name" value="Beta_helix"/>
    <property type="match status" value="1"/>
</dbReference>
<protein>
    <submittedName>
        <fullName evidence="3">Right-handed parallel beta-helix repeat-containing protein</fullName>
    </submittedName>
</protein>
<evidence type="ECO:0000313" key="4">
    <source>
        <dbReference type="Proteomes" id="UP001592528"/>
    </source>
</evidence>
<dbReference type="EMBL" id="JBHEZZ010000048">
    <property type="protein sequence ID" value="MFC1407518.1"/>
    <property type="molecule type" value="Genomic_DNA"/>
</dbReference>
<name>A0ABV6V1G6_9ACTN</name>
<evidence type="ECO:0000256" key="1">
    <source>
        <dbReference type="SAM" id="SignalP"/>
    </source>
</evidence>
<dbReference type="InterPro" id="IPR006626">
    <property type="entry name" value="PbH1"/>
</dbReference>
<dbReference type="Gene3D" id="2.60.40.10">
    <property type="entry name" value="Immunoglobulins"/>
    <property type="match status" value="1"/>
</dbReference>
<keyword evidence="4" id="KW-1185">Reference proteome</keyword>
<feature type="chain" id="PRO_5045101344" evidence="1">
    <location>
        <begin position="45"/>
        <end position="897"/>
    </location>
</feature>
<dbReference type="InterPro" id="IPR011050">
    <property type="entry name" value="Pectin_lyase_fold/virulence"/>
</dbReference>
<dbReference type="InterPro" id="IPR013783">
    <property type="entry name" value="Ig-like_fold"/>
</dbReference>
<dbReference type="SUPFAM" id="SSF49299">
    <property type="entry name" value="PKD domain"/>
    <property type="match status" value="1"/>
</dbReference>
<accession>A0ABV6V1G6</accession>
<organism evidence="3 4">
    <name type="scientific">Streptacidiphilus cavernicola</name>
    <dbReference type="NCBI Taxonomy" id="3342716"/>
    <lineage>
        <taxon>Bacteria</taxon>
        <taxon>Bacillati</taxon>
        <taxon>Actinomycetota</taxon>
        <taxon>Actinomycetes</taxon>
        <taxon>Kitasatosporales</taxon>
        <taxon>Streptomycetaceae</taxon>
        <taxon>Streptacidiphilus</taxon>
    </lineage>
</organism>
<dbReference type="SUPFAM" id="SSF51126">
    <property type="entry name" value="Pectin lyase-like"/>
    <property type="match status" value="1"/>
</dbReference>
<dbReference type="RefSeq" id="WP_157624186.1">
    <property type="nucleotide sequence ID" value="NZ_JBHEZZ010000048.1"/>
</dbReference>
<gene>
    <name evidence="3" type="ORF">ACEZDJ_40205</name>
</gene>
<proteinExistence type="predicted"/>